<organism evidence="1 2">
    <name type="scientific">Natrinema thermotolerans</name>
    <dbReference type="NCBI Taxonomy" id="121872"/>
    <lineage>
        <taxon>Archaea</taxon>
        <taxon>Methanobacteriati</taxon>
        <taxon>Methanobacteriota</taxon>
        <taxon>Stenosarchaea group</taxon>
        <taxon>Halobacteria</taxon>
        <taxon>Halobacteriales</taxon>
        <taxon>Natrialbaceae</taxon>
        <taxon>Natrinema</taxon>
    </lineage>
</organism>
<accession>A0AAF0PEL6</accession>
<protein>
    <submittedName>
        <fullName evidence="1">Uncharacterized protein</fullName>
    </submittedName>
</protein>
<proteinExistence type="predicted"/>
<dbReference type="AlphaFoldDB" id="A0AAF0PEL6"/>
<dbReference type="Proteomes" id="UP001224926">
    <property type="component" value="Chromosome"/>
</dbReference>
<evidence type="ECO:0000313" key="1">
    <source>
        <dbReference type="EMBL" id="WMT07258.1"/>
    </source>
</evidence>
<reference evidence="1 2" key="1">
    <citation type="submission" date="2022-07" db="EMBL/GenBank/DDBJ databases">
        <title>Two temperate virus in Haloterrigena jeotgali A29.</title>
        <authorList>
            <person name="Deng X."/>
        </authorList>
    </citation>
    <scope>NUCLEOTIDE SEQUENCE [LARGE SCALE GENOMIC DNA]</scope>
    <source>
        <strain evidence="1 2">A29</strain>
    </source>
</reference>
<dbReference type="RefSeq" id="WP_136396906.1">
    <property type="nucleotide sequence ID" value="NZ_CP101873.1"/>
</dbReference>
<gene>
    <name evidence="1" type="ORF">NP511_17945</name>
</gene>
<name>A0AAF0PEL6_9EURY</name>
<evidence type="ECO:0000313" key="2">
    <source>
        <dbReference type="Proteomes" id="UP001224926"/>
    </source>
</evidence>
<dbReference type="GeneID" id="39864348"/>
<keyword evidence="2" id="KW-1185">Reference proteome</keyword>
<sequence length="85" mass="8560">MAIPLLGAGARAAGAAASRIGLKKGATKAAAGGATAKAGIDTANEVKEQVSDKFENADCERDGLGVKCDIETDHGTVEATFDVKR</sequence>
<dbReference type="EMBL" id="CP101873">
    <property type="protein sequence ID" value="WMT07258.1"/>
    <property type="molecule type" value="Genomic_DNA"/>
</dbReference>